<dbReference type="AlphaFoldDB" id="A0A9X9M208"/>
<proteinExistence type="predicted"/>
<name>A0A9X9M208_GULGU</name>
<comment type="caution">
    <text evidence="1">The sequence shown here is derived from an EMBL/GenBank/DDBJ whole genome shotgun (WGS) entry which is preliminary data.</text>
</comment>
<keyword evidence="2" id="KW-1185">Reference proteome</keyword>
<gene>
    <name evidence="1" type="ORF">BN2614_LOCUS15</name>
</gene>
<dbReference type="Proteomes" id="UP000269945">
    <property type="component" value="Unassembled WGS sequence"/>
</dbReference>
<evidence type="ECO:0000313" key="1">
    <source>
        <dbReference type="EMBL" id="VCX19849.1"/>
    </source>
</evidence>
<evidence type="ECO:0000313" key="2">
    <source>
        <dbReference type="Proteomes" id="UP000269945"/>
    </source>
</evidence>
<sequence>MLILSTNKYTQNCSHLTVPQRHCGLAHTTDLHSHMCRLAEKCCRYPSLRAPWMCSPPWCHC</sequence>
<organism evidence="1 2">
    <name type="scientific">Gulo gulo</name>
    <name type="common">Wolverine</name>
    <name type="synonym">Gluton</name>
    <dbReference type="NCBI Taxonomy" id="48420"/>
    <lineage>
        <taxon>Eukaryota</taxon>
        <taxon>Metazoa</taxon>
        <taxon>Chordata</taxon>
        <taxon>Craniata</taxon>
        <taxon>Vertebrata</taxon>
        <taxon>Euteleostomi</taxon>
        <taxon>Mammalia</taxon>
        <taxon>Eutheria</taxon>
        <taxon>Laurasiatheria</taxon>
        <taxon>Carnivora</taxon>
        <taxon>Caniformia</taxon>
        <taxon>Musteloidea</taxon>
        <taxon>Mustelidae</taxon>
        <taxon>Guloninae</taxon>
        <taxon>Gulo</taxon>
    </lineage>
</organism>
<dbReference type="EMBL" id="CYRY02036852">
    <property type="protein sequence ID" value="VCX19849.1"/>
    <property type="molecule type" value="Genomic_DNA"/>
</dbReference>
<accession>A0A9X9M208</accession>
<protein>
    <submittedName>
        <fullName evidence="1">Uncharacterized protein</fullName>
    </submittedName>
</protein>
<reference evidence="1 2" key="1">
    <citation type="submission" date="2018-10" db="EMBL/GenBank/DDBJ databases">
        <authorList>
            <person name="Ekblom R."/>
            <person name="Jareborg N."/>
        </authorList>
    </citation>
    <scope>NUCLEOTIDE SEQUENCE [LARGE SCALE GENOMIC DNA]</scope>
    <source>
        <tissue evidence="1">Muscle</tissue>
    </source>
</reference>